<gene>
    <name evidence="3" type="ORF">GAK35_03329</name>
</gene>
<protein>
    <submittedName>
        <fullName evidence="3">Uncharacterized protein</fullName>
    </submittedName>
</protein>
<comment type="caution">
    <text evidence="3">The sequence shown here is derived from an EMBL/GenBank/DDBJ whole genome shotgun (WGS) entry which is preliminary data.</text>
</comment>
<feature type="transmembrane region" description="Helical" evidence="2">
    <location>
        <begin position="84"/>
        <end position="103"/>
    </location>
</feature>
<feature type="coiled-coil region" evidence="1">
    <location>
        <begin position="12"/>
        <end position="39"/>
    </location>
</feature>
<dbReference type="EMBL" id="WNDX01000123">
    <property type="protein sequence ID" value="KAF1041400.1"/>
    <property type="molecule type" value="Genomic_DNA"/>
</dbReference>
<dbReference type="AlphaFoldDB" id="A0A7V8FUI2"/>
<evidence type="ECO:0000313" key="3">
    <source>
        <dbReference type="EMBL" id="KAF1041400.1"/>
    </source>
</evidence>
<keyword evidence="1" id="KW-0175">Coiled coil</keyword>
<proteinExistence type="predicted"/>
<evidence type="ECO:0000256" key="2">
    <source>
        <dbReference type="SAM" id="Phobius"/>
    </source>
</evidence>
<evidence type="ECO:0000313" key="4">
    <source>
        <dbReference type="Proteomes" id="UP000462435"/>
    </source>
</evidence>
<accession>A0A7V8FUI2</accession>
<keyword evidence="2" id="KW-0472">Membrane</keyword>
<organism evidence="3 4">
    <name type="scientific">Herbaspirillum frisingense</name>
    <dbReference type="NCBI Taxonomy" id="92645"/>
    <lineage>
        <taxon>Bacteria</taxon>
        <taxon>Pseudomonadati</taxon>
        <taxon>Pseudomonadota</taxon>
        <taxon>Betaproteobacteria</taxon>
        <taxon>Burkholderiales</taxon>
        <taxon>Oxalobacteraceae</taxon>
        <taxon>Herbaspirillum</taxon>
    </lineage>
</organism>
<keyword evidence="2" id="KW-0812">Transmembrane</keyword>
<evidence type="ECO:0000256" key="1">
    <source>
        <dbReference type="SAM" id="Coils"/>
    </source>
</evidence>
<name>A0A7V8FUI2_9BURK</name>
<reference evidence="4" key="1">
    <citation type="journal article" date="2020" name="MBio">
        <title>Horizontal gene transfer to a defensive symbiont with a reduced genome amongst a multipartite beetle microbiome.</title>
        <authorList>
            <person name="Waterworth S.C."/>
            <person name="Florez L.V."/>
            <person name="Rees E.R."/>
            <person name="Hertweck C."/>
            <person name="Kaltenpoth M."/>
            <person name="Kwan J.C."/>
        </authorList>
    </citation>
    <scope>NUCLEOTIDE SEQUENCE [LARGE SCALE GENOMIC DNA]</scope>
</reference>
<sequence>MADHDPNLAAALARLDERMDAHQRILENLEDSQKEVAKAITTLAVVETRQSTQSEGLNRAFKDIGKLQADVAQLIELANRGRGAWAMLLGVGSVVGAVAGWMAEHFLGMPK</sequence>
<dbReference type="Proteomes" id="UP000462435">
    <property type="component" value="Unassembled WGS sequence"/>
</dbReference>
<keyword evidence="2" id="KW-1133">Transmembrane helix</keyword>